<keyword evidence="1 3" id="KW-0597">Phosphoprotein</keyword>
<dbReference type="PANTHER" id="PTHR45339">
    <property type="entry name" value="HYBRID SIGNAL TRANSDUCTION HISTIDINE KINASE J"/>
    <property type="match status" value="1"/>
</dbReference>
<dbReference type="CDD" id="cd17546">
    <property type="entry name" value="REC_hyHK_CKI1_RcsC-like"/>
    <property type="match status" value="1"/>
</dbReference>
<dbReference type="InterPro" id="IPR001789">
    <property type="entry name" value="Sig_transdc_resp-reg_receiver"/>
</dbReference>
<protein>
    <recommendedName>
        <fullName evidence="4">Response regulatory domain-containing protein</fullName>
    </recommendedName>
</protein>
<evidence type="ECO:0000256" key="2">
    <source>
        <dbReference type="ARBA" id="ARBA00023012"/>
    </source>
</evidence>
<accession>A0A9W8NDK0</accession>
<evidence type="ECO:0000256" key="3">
    <source>
        <dbReference type="PROSITE-ProRule" id="PRU00169"/>
    </source>
</evidence>
<dbReference type="Gene3D" id="3.40.50.2300">
    <property type="match status" value="1"/>
</dbReference>
<dbReference type="Pfam" id="PF00072">
    <property type="entry name" value="Response_reg"/>
    <property type="match status" value="1"/>
</dbReference>
<dbReference type="EMBL" id="JANPWZ010000871">
    <property type="protein sequence ID" value="KAJ3571091.1"/>
    <property type="molecule type" value="Genomic_DNA"/>
</dbReference>
<dbReference type="SMART" id="SM00448">
    <property type="entry name" value="REC"/>
    <property type="match status" value="1"/>
</dbReference>
<feature type="modified residue" description="4-aspartylphosphate" evidence="3">
    <location>
        <position position="126"/>
    </location>
</feature>
<dbReference type="SUPFAM" id="SSF52172">
    <property type="entry name" value="CheY-like"/>
    <property type="match status" value="1"/>
</dbReference>
<dbReference type="Proteomes" id="UP001148614">
    <property type="component" value="Unassembled WGS sequence"/>
</dbReference>
<sequence>MTLLHDGTVIRKGSSPFYKSFLSEGSDETQQSYETAPIENVTKVIEGLCATLTFTFKAVEGETLQPPPHSGPGCVFLCAEDNQVNQRLLAKILGKFGQDFVMTANGQQAVEVYKSNPDRYPVILMDLQMPVMDGMEATTLIRTFNDSQPGHRRPFILGLSAHALLPPHSPFFSWSHYDALMVKPFILGKMYEMFFGGPETNVLFLYGNLTEEEKSVYPRLVERNTTLGDDARSNAIREEVKRFESEWTDDFGQDTRYVYVKIIVKVVENGEYGQDIN</sequence>
<feature type="domain" description="Response regulatory" evidence="4">
    <location>
        <begin position="75"/>
        <end position="198"/>
    </location>
</feature>
<dbReference type="AlphaFoldDB" id="A0A9W8NDK0"/>
<dbReference type="InterPro" id="IPR011006">
    <property type="entry name" value="CheY-like_superfamily"/>
</dbReference>
<keyword evidence="2" id="KW-0902">Two-component regulatory system</keyword>
<evidence type="ECO:0000313" key="5">
    <source>
        <dbReference type="EMBL" id="KAJ3571091.1"/>
    </source>
</evidence>
<evidence type="ECO:0000256" key="1">
    <source>
        <dbReference type="ARBA" id="ARBA00022553"/>
    </source>
</evidence>
<dbReference type="PROSITE" id="PS50110">
    <property type="entry name" value="RESPONSE_REGULATORY"/>
    <property type="match status" value="1"/>
</dbReference>
<organism evidence="5 6">
    <name type="scientific">Xylaria arbuscula</name>
    <dbReference type="NCBI Taxonomy" id="114810"/>
    <lineage>
        <taxon>Eukaryota</taxon>
        <taxon>Fungi</taxon>
        <taxon>Dikarya</taxon>
        <taxon>Ascomycota</taxon>
        <taxon>Pezizomycotina</taxon>
        <taxon>Sordariomycetes</taxon>
        <taxon>Xylariomycetidae</taxon>
        <taxon>Xylariales</taxon>
        <taxon>Xylariaceae</taxon>
        <taxon>Xylaria</taxon>
    </lineage>
</organism>
<keyword evidence="6" id="KW-1185">Reference proteome</keyword>
<name>A0A9W8NDK0_9PEZI</name>
<reference evidence="5" key="1">
    <citation type="submission" date="2022-07" db="EMBL/GenBank/DDBJ databases">
        <title>Genome Sequence of Xylaria arbuscula.</title>
        <authorList>
            <person name="Buettner E."/>
        </authorList>
    </citation>
    <scope>NUCLEOTIDE SEQUENCE</scope>
    <source>
        <strain evidence="5">VT107</strain>
    </source>
</reference>
<evidence type="ECO:0000259" key="4">
    <source>
        <dbReference type="PROSITE" id="PS50110"/>
    </source>
</evidence>
<evidence type="ECO:0000313" key="6">
    <source>
        <dbReference type="Proteomes" id="UP001148614"/>
    </source>
</evidence>
<dbReference type="GO" id="GO:0000160">
    <property type="term" value="P:phosphorelay signal transduction system"/>
    <property type="evidence" value="ECO:0007669"/>
    <property type="project" value="UniProtKB-KW"/>
</dbReference>
<dbReference type="PANTHER" id="PTHR45339:SF1">
    <property type="entry name" value="HYBRID SIGNAL TRANSDUCTION HISTIDINE KINASE J"/>
    <property type="match status" value="1"/>
</dbReference>
<proteinExistence type="predicted"/>
<comment type="caution">
    <text evidence="5">The sequence shown here is derived from an EMBL/GenBank/DDBJ whole genome shotgun (WGS) entry which is preliminary data.</text>
</comment>
<gene>
    <name evidence="5" type="ORF">NPX13_g5499</name>
</gene>
<dbReference type="VEuPathDB" id="FungiDB:F4678DRAFT_472827"/>